<dbReference type="WBParaSite" id="HPLM_0000547201-mRNA-1">
    <property type="protein sequence ID" value="HPLM_0000547201-mRNA-1"/>
    <property type="gene ID" value="HPLM_0000547201"/>
</dbReference>
<evidence type="ECO:0000313" key="1">
    <source>
        <dbReference type="EMBL" id="VDO26087.1"/>
    </source>
</evidence>
<accession>A0A0N4W629</accession>
<organism evidence="3">
    <name type="scientific">Haemonchus placei</name>
    <name type="common">Barber's pole worm</name>
    <dbReference type="NCBI Taxonomy" id="6290"/>
    <lineage>
        <taxon>Eukaryota</taxon>
        <taxon>Metazoa</taxon>
        <taxon>Ecdysozoa</taxon>
        <taxon>Nematoda</taxon>
        <taxon>Chromadorea</taxon>
        <taxon>Rhabditida</taxon>
        <taxon>Rhabditina</taxon>
        <taxon>Rhabditomorpha</taxon>
        <taxon>Strongyloidea</taxon>
        <taxon>Trichostrongylidae</taxon>
        <taxon>Haemonchus</taxon>
    </lineage>
</organism>
<gene>
    <name evidence="1" type="ORF">HPLM_LOCUS5464</name>
</gene>
<dbReference type="AlphaFoldDB" id="A0A0N4W629"/>
<protein>
    <submittedName>
        <fullName evidence="3">Secretin_N domain-containing protein</fullName>
    </submittedName>
</protein>
<keyword evidence="2" id="KW-1185">Reference proteome</keyword>
<proteinExistence type="predicted"/>
<sequence length="112" mass="12158">MSPILANIPSNAVLDYDAAKLLSNIQYILAAKATEALPLLDQLLTKVPSLSLDAVHSENRERSIVIRGDPEADAGLSASLRQQFTPGCVSEILDVLDIETRPIEVFRMDKVG</sequence>
<evidence type="ECO:0000313" key="2">
    <source>
        <dbReference type="Proteomes" id="UP000268014"/>
    </source>
</evidence>
<name>A0A0N4W629_HAEPC</name>
<reference evidence="1 2" key="2">
    <citation type="submission" date="2018-11" db="EMBL/GenBank/DDBJ databases">
        <authorList>
            <consortium name="Pathogen Informatics"/>
        </authorList>
    </citation>
    <scope>NUCLEOTIDE SEQUENCE [LARGE SCALE GENOMIC DNA]</scope>
    <source>
        <strain evidence="1 2">MHpl1</strain>
    </source>
</reference>
<dbReference type="Proteomes" id="UP000268014">
    <property type="component" value="Unassembled WGS sequence"/>
</dbReference>
<dbReference type="EMBL" id="UZAF01016341">
    <property type="protein sequence ID" value="VDO26087.1"/>
    <property type="molecule type" value="Genomic_DNA"/>
</dbReference>
<evidence type="ECO:0000313" key="3">
    <source>
        <dbReference type="WBParaSite" id="HPLM_0000547201-mRNA-1"/>
    </source>
</evidence>
<dbReference type="OrthoDB" id="5869388at2759"/>
<reference evidence="3" key="1">
    <citation type="submission" date="2017-02" db="UniProtKB">
        <authorList>
            <consortium name="WormBaseParasite"/>
        </authorList>
    </citation>
    <scope>IDENTIFICATION</scope>
</reference>